<dbReference type="EMBL" id="HG739093">
    <property type="protein sequence ID" value="CDP02969.1"/>
    <property type="molecule type" value="Genomic_DNA"/>
</dbReference>
<evidence type="ECO:0000313" key="2">
    <source>
        <dbReference type="Proteomes" id="UP000295252"/>
    </source>
</evidence>
<dbReference type="AlphaFoldDB" id="A0A068U482"/>
<organism evidence="1 2">
    <name type="scientific">Coffea canephora</name>
    <name type="common">Robusta coffee</name>
    <dbReference type="NCBI Taxonomy" id="49390"/>
    <lineage>
        <taxon>Eukaryota</taxon>
        <taxon>Viridiplantae</taxon>
        <taxon>Streptophyta</taxon>
        <taxon>Embryophyta</taxon>
        <taxon>Tracheophyta</taxon>
        <taxon>Spermatophyta</taxon>
        <taxon>Magnoliopsida</taxon>
        <taxon>eudicotyledons</taxon>
        <taxon>Gunneridae</taxon>
        <taxon>Pentapetalae</taxon>
        <taxon>asterids</taxon>
        <taxon>lamiids</taxon>
        <taxon>Gentianales</taxon>
        <taxon>Rubiaceae</taxon>
        <taxon>Ixoroideae</taxon>
        <taxon>Gardenieae complex</taxon>
        <taxon>Bertiereae - Coffeeae clade</taxon>
        <taxon>Coffeeae</taxon>
        <taxon>Coffea</taxon>
    </lineage>
</organism>
<name>A0A068U482_COFCA</name>
<sequence>MASRVWLEILNGFDFDVIFLNCPYFLGKDLISIELMKLQVKAYVKAIWHYVHPKSTGVDDPLLNHWMEPNLLRLDFVVVKKVGYFHQQECCVDAFLSG</sequence>
<proteinExistence type="predicted"/>
<dbReference type="PhylomeDB" id="A0A068U482"/>
<gene>
    <name evidence="1" type="ORF">GSCOC_T00041413001</name>
</gene>
<protein>
    <submittedName>
        <fullName evidence="1">Uncharacterized protein</fullName>
    </submittedName>
</protein>
<dbReference type="InParanoid" id="A0A068U482"/>
<dbReference type="Gramene" id="CDP02969">
    <property type="protein sequence ID" value="CDP02969"/>
    <property type="gene ID" value="GSCOC_T00041413001"/>
</dbReference>
<dbReference type="Proteomes" id="UP000295252">
    <property type="component" value="Chromosome VIII"/>
</dbReference>
<accession>A0A068U482</accession>
<evidence type="ECO:0000313" key="1">
    <source>
        <dbReference type="EMBL" id="CDP02969.1"/>
    </source>
</evidence>
<keyword evidence="2" id="KW-1185">Reference proteome</keyword>
<reference evidence="2" key="1">
    <citation type="journal article" date="2014" name="Science">
        <title>The coffee genome provides insight into the convergent evolution of caffeine biosynthesis.</title>
        <authorList>
            <person name="Denoeud F."/>
            <person name="Carretero-Paulet L."/>
            <person name="Dereeper A."/>
            <person name="Droc G."/>
            <person name="Guyot R."/>
            <person name="Pietrella M."/>
            <person name="Zheng C."/>
            <person name="Alberti A."/>
            <person name="Anthony F."/>
            <person name="Aprea G."/>
            <person name="Aury J.M."/>
            <person name="Bento P."/>
            <person name="Bernard M."/>
            <person name="Bocs S."/>
            <person name="Campa C."/>
            <person name="Cenci A."/>
            <person name="Combes M.C."/>
            <person name="Crouzillat D."/>
            <person name="Da Silva C."/>
            <person name="Daddiego L."/>
            <person name="De Bellis F."/>
            <person name="Dussert S."/>
            <person name="Garsmeur O."/>
            <person name="Gayraud T."/>
            <person name="Guignon V."/>
            <person name="Jahn K."/>
            <person name="Jamilloux V."/>
            <person name="Joet T."/>
            <person name="Labadie K."/>
            <person name="Lan T."/>
            <person name="Leclercq J."/>
            <person name="Lepelley M."/>
            <person name="Leroy T."/>
            <person name="Li L.T."/>
            <person name="Librado P."/>
            <person name="Lopez L."/>
            <person name="Munoz A."/>
            <person name="Noel B."/>
            <person name="Pallavicini A."/>
            <person name="Perrotta G."/>
            <person name="Poncet V."/>
            <person name="Pot D."/>
            <person name="Priyono X."/>
            <person name="Rigoreau M."/>
            <person name="Rouard M."/>
            <person name="Rozas J."/>
            <person name="Tranchant-Dubreuil C."/>
            <person name="VanBuren R."/>
            <person name="Zhang Q."/>
            <person name="Andrade A.C."/>
            <person name="Argout X."/>
            <person name="Bertrand B."/>
            <person name="de Kochko A."/>
            <person name="Graziosi G."/>
            <person name="Henry R.J."/>
            <person name="Jayarama X."/>
            <person name="Ming R."/>
            <person name="Nagai C."/>
            <person name="Rounsley S."/>
            <person name="Sankoff D."/>
            <person name="Giuliano G."/>
            <person name="Albert V.A."/>
            <person name="Wincker P."/>
            <person name="Lashermes P."/>
        </authorList>
    </citation>
    <scope>NUCLEOTIDE SEQUENCE [LARGE SCALE GENOMIC DNA]</scope>
    <source>
        <strain evidence="2">cv. DH200-94</strain>
    </source>
</reference>